<proteinExistence type="inferred from homology"/>
<dbReference type="PANTHER" id="PTHR42703">
    <property type="entry name" value="NADH DEHYDROGENASE"/>
    <property type="match status" value="1"/>
</dbReference>
<evidence type="ECO:0000256" key="4">
    <source>
        <dbReference type="ARBA" id="ARBA00022692"/>
    </source>
</evidence>
<comment type="subcellular location">
    <subcellularLocation>
        <location evidence="1">Cell membrane</location>
        <topology evidence="1">Multi-pass membrane protein</topology>
    </subcellularLocation>
    <subcellularLocation>
        <location evidence="7">Membrane</location>
        <topology evidence="7">Multi-pass membrane protein</topology>
    </subcellularLocation>
</comment>
<feature type="transmembrane region" description="Helical" evidence="8">
    <location>
        <begin position="311"/>
        <end position="335"/>
    </location>
</feature>
<evidence type="ECO:0000259" key="9">
    <source>
        <dbReference type="Pfam" id="PF00361"/>
    </source>
</evidence>
<evidence type="ECO:0000256" key="8">
    <source>
        <dbReference type="SAM" id="Phobius"/>
    </source>
</evidence>
<evidence type="ECO:0000313" key="10">
    <source>
        <dbReference type="EMBL" id="SEF77309.1"/>
    </source>
</evidence>
<reference evidence="11" key="1">
    <citation type="submission" date="2016-10" db="EMBL/GenBank/DDBJ databases">
        <authorList>
            <person name="Varghese N."/>
            <person name="Submissions S."/>
        </authorList>
    </citation>
    <scope>NUCLEOTIDE SEQUENCE [LARGE SCALE GENOMIC DNA]</scope>
    <source>
        <strain evidence="11">DSM 5463</strain>
    </source>
</reference>
<protein>
    <submittedName>
        <fullName evidence="10">Multicomponent Na+:H+ antiporter subunit D</fullName>
    </submittedName>
</protein>
<sequence length="629" mass="68858">MQHYPILSIVTLFLGAFLTVIFGSKNETVRKFIALVASSISLILVLMLIKPVMIENNVIQYWMGNWRPIHDWAIGIGLEVDSLGLFFGIIAVVTIFLSIVFSFRYTEKDSETDKYYVLFLMLSGSVLGLVFTGDLFNMFVMIEIMTFAAVGLTAFRNYQEGALEAALKYLVLGSIGSSLVLAGTITIYSQVHTLNMAQISALLFNNLTPSTLFAFALLLAGYSLKAFVVPFHPAAPDAYMSAPSSISMAFSGMVNKAGVYAIIRLVYVLYHAMSFKSIQLLLIIIGTITMFVGVTMALAQNDFKRLLAFHSISQIGYVITAVGVSTALGLTAGLYHALNHTLFKGLLFLTAGAVFYATGTTDLNKLGGLAKKMPQTAAVFLIGAFSISGLPPFNGFVSKWLVYQATYQANLAPVTIVALLVSVMTLASFIKVAQSIFFGQMPKEFENVKEVPLSMRIPMWIMAILCVLTGIFPNFVTKYLISPAVSAALNVGKYIDIMMGNGYAEKILGKPVEIPAVDYVLAGYWNPVAWLVLFALLLLAVTIVAVAGGFNTASLPVDGDDSKYEVFFGGEANEYSHVKGNDLFWGLKYDLRHYFGFMHDAHSGIINDYALWAIFTTTIFIVYIFLLVP</sequence>
<dbReference type="RefSeq" id="WP_103895952.1">
    <property type="nucleotide sequence ID" value="NZ_FNUK01000010.1"/>
</dbReference>
<feature type="domain" description="NADH:quinone oxidoreductase/Mrp antiporter transmembrane" evidence="9">
    <location>
        <begin position="133"/>
        <end position="425"/>
    </location>
</feature>
<feature type="transmembrane region" description="Helical" evidence="8">
    <location>
        <begin position="416"/>
        <end position="438"/>
    </location>
</feature>
<keyword evidence="6 8" id="KW-0472">Membrane</keyword>
<name>A0A1H5UQK3_9CLOT</name>
<keyword evidence="5 8" id="KW-1133">Transmembrane helix</keyword>
<comment type="similarity">
    <text evidence="2">Belongs to the CPA3 antiporters (TC 2.A.63) subunit D family.</text>
</comment>
<keyword evidence="3" id="KW-1003">Cell membrane</keyword>
<feature type="transmembrane region" description="Helical" evidence="8">
    <location>
        <begin position="32"/>
        <end position="54"/>
    </location>
</feature>
<evidence type="ECO:0000256" key="1">
    <source>
        <dbReference type="ARBA" id="ARBA00004651"/>
    </source>
</evidence>
<dbReference type="GO" id="GO:0005886">
    <property type="term" value="C:plasma membrane"/>
    <property type="evidence" value="ECO:0007669"/>
    <property type="project" value="UniProtKB-SubCell"/>
</dbReference>
<dbReference type="PANTHER" id="PTHR42703:SF1">
    <property type="entry name" value="NA(+)_H(+) ANTIPORTER SUBUNIT D1"/>
    <property type="match status" value="1"/>
</dbReference>
<evidence type="ECO:0000256" key="5">
    <source>
        <dbReference type="ARBA" id="ARBA00022989"/>
    </source>
</evidence>
<evidence type="ECO:0000256" key="2">
    <source>
        <dbReference type="ARBA" id="ARBA00005346"/>
    </source>
</evidence>
<dbReference type="InterPro" id="IPR001750">
    <property type="entry name" value="ND/Mrp_TM"/>
</dbReference>
<feature type="transmembrane region" description="Helical" evidence="8">
    <location>
        <begin position="609"/>
        <end position="628"/>
    </location>
</feature>
<dbReference type="Pfam" id="PF00361">
    <property type="entry name" value="Proton_antipo_M"/>
    <property type="match status" value="1"/>
</dbReference>
<keyword evidence="11" id="KW-1185">Reference proteome</keyword>
<dbReference type="EMBL" id="FNUK01000010">
    <property type="protein sequence ID" value="SEF77309.1"/>
    <property type="molecule type" value="Genomic_DNA"/>
</dbReference>
<dbReference type="GO" id="GO:0008137">
    <property type="term" value="F:NADH dehydrogenase (ubiquinone) activity"/>
    <property type="evidence" value="ECO:0007669"/>
    <property type="project" value="InterPro"/>
</dbReference>
<feature type="transmembrane region" description="Helical" evidence="8">
    <location>
        <begin position="528"/>
        <end position="550"/>
    </location>
</feature>
<evidence type="ECO:0000256" key="7">
    <source>
        <dbReference type="RuleBase" id="RU000320"/>
    </source>
</evidence>
<evidence type="ECO:0000313" key="11">
    <source>
        <dbReference type="Proteomes" id="UP000242850"/>
    </source>
</evidence>
<organism evidence="10 11">
    <name type="scientific">Caloramator fervidus</name>
    <dbReference type="NCBI Taxonomy" id="29344"/>
    <lineage>
        <taxon>Bacteria</taxon>
        <taxon>Bacillati</taxon>
        <taxon>Bacillota</taxon>
        <taxon>Clostridia</taxon>
        <taxon>Eubacteriales</taxon>
        <taxon>Clostridiaceae</taxon>
        <taxon>Caloramator</taxon>
    </lineage>
</organism>
<evidence type="ECO:0000256" key="6">
    <source>
        <dbReference type="ARBA" id="ARBA00023136"/>
    </source>
</evidence>
<dbReference type="Proteomes" id="UP000242850">
    <property type="component" value="Unassembled WGS sequence"/>
</dbReference>
<feature type="transmembrane region" description="Helical" evidence="8">
    <location>
        <begin position="211"/>
        <end position="232"/>
    </location>
</feature>
<feature type="transmembrane region" description="Helical" evidence="8">
    <location>
        <begin position="341"/>
        <end position="358"/>
    </location>
</feature>
<feature type="transmembrane region" description="Helical" evidence="8">
    <location>
        <begin position="378"/>
        <end position="396"/>
    </location>
</feature>
<dbReference type="AlphaFoldDB" id="A0A1H5UQK3"/>
<accession>A0A1H5UQK3</accession>
<dbReference type="OrthoDB" id="9807568at2"/>
<keyword evidence="4 7" id="KW-0812">Transmembrane</keyword>
<dbReference type="InterPro" id="IPR003918">
    <property type="entry name" value="NADH_UbQ_OxRdtase"/>
</dbReference>
<feature type="transmembrane region" description="Helical" evidence="8">
    <location>
        <begin position="459"/>
        <end position="481"/>
    </location>
</feature>
<feature type="transmembrane region" description="Helical" evidence="8">
    <location>
        <begin position="253"/>
        <end position="272"/>
    </location>
</feature>
<dbReference type="PRINTS" id="PR01437">
    <property type="entry name" value="NUOXDRDTASE4"/>
</dbReference>
<gene>
    <name evidence="10" type="ORF">SAMN05660865_00976</name>
</gene>
<feature type="transmembrane region" description="Helical" evidence="8">
    <location>
        <begin position="167"/>
        <end position="191"/>
    </location>
</feature>
<dbReference type="InterPro" id="IPR050586">
    <property type="entry name" value="CPA3_Na-H_Antiporter_D"/>
</dbReference>
<evidence type="ECO:0000256" key="3">
    <source>
        <dbReference type="ARBA" id="ARBA00022475"/>
    </source>
</evidence>
<dbReference type="GO" id="GO:0042773">
    <property type="term" value="P:ATP synthesis coupled electron transport"/>
    <property type="evidence" value="ECO:0007669"/>
    <property type="project" value="InterPro"/>
</dbReference>
<feature type="transmembrane region" description="Helical" evidence="8">
    <location>
        <begin position="83"/>
        <end position="103"/>
    </location>
</feature>
<feature type="transmembrane region" description="Helical" evidence="8">
    <location>
        <begin position="278"/>
        <end position="299"/>
    </location>
</feature>
<feature type="transmembrane region" description="Helical" evidence="8">
    <location>
        <begin position="115"/>
        <end position="132"/>
    </location>
</feature>
<feature type="transmembrane region" description="Helical" evidence="8">
    <location>
        <begin position="6"/>
        <end position="23"/>
    </location>
</feature>